<dbReference type="CDD" id="cd01647">
    <property type="entry name" value="RT_LTR"/>
    <property type="match status" value="1"/>
</dbReference>
<evidence type="ECO:0000256" key="5">
    <source>
        <dbReference type="ARBA" id="ARBA00022759"/>
    </source>
</evidence>
<evidence type="ECO:0000256" key="4">
    <source>
        <dbReference type="ARBA" id="ARBA00022722"/>
    </source>
</evidence>
<evidence type="ECO:0000256" key="3">
    <source>
        <dbReference type="ARBA" id="ARBA00022695"/>
    </source>
</evidence>
<feature type="compositionally biased region" description="Basic residues" evidence="7">
    <location>
        <begin position="1084"/>
        <end position="1093"/>
    </location>
</feature>
<evidence type="ECO:0000256" key="6">
    <source>
        <dbReference type="ARBA" id="ARBA00023268"/>
    </source>
</evidence>
<dbReference type="CDD" id="cd09274">
    <property type="entry name" value="RNase_HI_RT_Ty3"/>
    <property type="match status" value="1"/>
</dbReference>
<evidence type="ECO:0000259" key="9">
    <source>
        <dbReference type="PROSITE" id="PS50994"/>
    </source>
</evidence>
<feature type="compositionally biased region" description="Polar residues" evidence="7">
    <location>
        <begin position="1"/>
        <end position="11"/>
    </location>
</feature>
<protein>
    <recommendedName>
        <fullName evidence="1">RNA-directed DNA polymerase</fullName>
        <ecNumber evidence="1">2.7.7.49</ecNumber>
    </recommendedName>
</protein>
<evidence type="ECO:0000256" key="2">
    <source>
        <dbReference type="ARBA" id="ARBA00022679"/>
    </source>
</evidence>
<dbReference type="Gene3D" id="3.10.10.10">
    <property type="entry name" value="HIV Type 1 Reverse Transcriptase, subunit A, domain 1"/>
    <property type="match status" value="1"/>
</dbReference>
<dbReference type="InterPro" id="IPR001584">
    <property type="entry name" value="Integrase_cat-core"/>
</dbReference>
<dbReference type="InterPro" id="IPR041588">
    <property type="entry name" value="Integrase_H2C2"/>
</dbReference>
<evidence type="ECO:0000256" key="1">
    <source>
        <dbReference type="ARBA" id="ARBA00012493"/>
    </source>
</evidence>
<dbReference type="InterPro" id="IPR012337">
    <property type="entry name" value="RNaseH-like_sf"/>
</dbReference>
<keyword evidence="10" id="KW-1185">Reference proteome</keyword>
<dbReference type="SUPFAM" id="SSF50630">
    <property type="entry name" value="Acid proteases"/>
    <property type="match status" value="1"/>
</dbReference>
<dbReference type="CDD" id="cd00303">
    <property type="entry name" value="retropepsin_like"/>
    <property type="match status" value="1"/>
</dbReference>
<feature type="compositionally biased region" description="Polar residues" evidence="7">
    <location>
        <begin position="24"/>
        <end position="37"/>
    </location>
</feature>
<evidence type="ECO:0000259" key="8">
    <source>
        <dbReference type="PROSITE" id="PS50878"/>
    </source>
</evidence>
<dbReference type="InterPro" id="IPR000477">
    <property type="entry name" value="RT_dom"/>
</dbReference>
<feature type="compositionally biased region" description="Basic residues" evidence="7">
    <location>
        <begin position="1034"/>
        <end position="1047"/>
    </location>
</feature>
<dbReference type="STRING" id="131310.A0A0N4Z6B3"/>
<dbReference type="Gene3D" id="2.40.70.10">
    <property type="entry name" value="Acid Proteases"/>
    <property type="match status" value="1"/>
</dbReference>
<dbReference type="InterPro" id="IPR050951">
    <property type="entry name" value="Retrovirus_Pol_polyprotein"/>
</dbReference>
<dbReference type="SUPFAM" id="SSF56672">
    <property type="entry name" value="DNA/RNA polymerases"/>
    <property type="match status" value="1"/>
</dbReference>
<keyword evidence="5" id="KW-0378">Hydrolase</keyword>
<dbReference type="EC" id="2.7.7.49" evidence="1"/>
<dbReference type="Pfam" id="PF17919">
    <property type="entry name" value="RT_RNaseH_2"/>
    <property type="match status" value="1"/>
</dbReference>
<keyword evidence="3" id="KW-0548">Nucleotidyltransferase</keyword>
<dbReference type="PROSITE" id="PS50878">
    <property type="entry name" value="RT_POL"/>
    <property type="match status" value="1"/>
</dbReference>
<feature type="region of interest" description="Disordered" evidence="7">
    <location>
        <begin position="354"/>
        <end position="377"/>
    </location>
</feature>
<evidence type="ECO:0000256" key="7">
    <source>
        <dbReference type="SAM" id="MobiDB-lite"/>
    </source>
</evidence>
<keyword evidence="5" id="KW-0255">Endonuclease</keyword>
<dbReference type="PROSITE" id="PS50994">
    <property type="entry name" value="INTEGRASE"/>
    <property type="match status" value="1"/>
</dbReference>
<feature type="region of interest" description="Disordered" evidence="7">
    <location>
        <begin position="1031"/>
        <end position="1126"/>
    </location>
</feature>
<organism evidence="10 11">
    <name type="scientific">Parastrongyloides trichosuri</name>
    <name type="common">Possum-specific nematode worm</name>
    <dbReference type="NCBI Taxonomy" id="131310"/>
    <lineage>
        <taxon>Eukaryota</taxon>
        <taxon>Metazoa</taxon>
        <taxon>Ecdysozoa</taxon>
        <taxon>Nematoda</taxon>
        <taxon>Chromadorea</taxon>
        <taxon>Rhabditida</taxon>
        <taxon>Tylenchina</taxon>
        <taxon>Panagrolaimomorpha</taxon>
        <taxon>Strongyloidoidea</taxon>
        <taxon>Strongyloididae</taxon>
        <taxon>Parastrongyloides</taxon>
    </lineage>
</organism>
<dbReference type="GO" id="GO:0042575">
    <property type="term" value="C:DNA polymerase complex"/>
    <property type="evidence" value="ECO:0007669"/>
    <property type="project" value="UniProtKB-ARBA"/>
</dbReference>
<dbReference type="WBParaSite" id="PTRK_0000269500.1">
    <property type="protein sequence ID" value="PTRK_0000269500.1"/>
    <property type="gene ID" value="PTRK_0000269500"/>
</dbReference>
<feature type="compositionally biased region" description="Basic and acidic residues" evidence="7">
    <location>
        <begin position="1069"/>
        <end position="1083"/>
    </location>
</feature>
<dbReference type="Proteomes" id="UP000038045">
    <property type="component" value="Unplaced"/>
</dbReference>
<dbReference type="InterPro" id="IPR017956">
    <property type="entry name" value="AT_hook_DNA-bd_motif"/>
</dbReference>
<dbReference type="SMART" id="SM00384">
    <property type="entry name" value="AT_hook"/>
    <property type="match status" value="2"/>
</dbReference>
<dbReference type="Gene3D" id="3.30.70.270">
    <property type="match status" value="2"/>
</dbReference>
<dbReference type="GO" id="GO:0003677">
    <property type="term" value="F:DNA binding"/>
    <property type="evidence" value="ECO:0007669"/>
    <property type="project" value="InterPro"/>
</dbReference>
<evidence type="ECO:0000313" key="10">
    <source>
        <dbReference type="Proteomes" id="UP000038045"/>
    </source>
</evidence>
<evidence type="ECO:0000313" key="11">
    <source>
        <dbReference type="WBParaSite" id="PTRK_0000269500.1"/>
    </source>
</evidence>
<dbReference type="Gene3D" id="3.10.20.370">
    <property type="match status" value="1"/>
</dbReference>
<dbReference type="InterPro" id="IPR036397">
    <property type="entry name" value="RNaseH_sf"/>
</dbReference>
<dbReference type="GO" id="GO:0003964">
    <property type="term" value="F:RNA-directed DNA polymerase activity"/>
    <property type="evidence" value="ECO:0007669"/>
    <property type="project" value="UniProtKB-EC"/>
</dbReference>
<dbReference type="Gene3D" id="3.30.420.10">
    <property type="entry name" value="Ribonuclease H-like superfamily/Ribonuclease H"/>
    <property type="match status" value="1"/>
</dbReference>
<feature type="region of interest" description="Disordered" evidence="7">
    <location>
        <begin position="82"/>
        <end position="122"/>
    </location>
</feature>
<dbReference type="GO" id="GO:0004519">
    <property type="term" value="F:endonuclease activity"/>
    <property type="evidence" value="ECO:0007669"/>
    <property type="project" value="UniProtKB-KW"/>
</dbReference>
<feature type="domain" description="Reverse transcriptase" evidence="8">
    <location>
        <begin position="621"/>
        <end position="806"/>
    </location>
</feature>
<dbReference type="InterPro" id="IPR041577">
    <property type="entry name" value="RT_RNaseH_2"/>
</dbReference>
<feature type="region of interest" description="Disordered" evidence="7">
    <location>
        <begin position="1"/>
        <end position="47"/>
    </location>
</feature>
<dbReference type="Gene3D" id="1.10.340.70">
    <property type="match status" value="1"/>
</dbReference>
<dbReference type="PANTHER" id="PTHR37984:SF5">
    <property type="entry name" value="PROTEIN NYNRIN-LIKE"/>
    <property type="match status" value="1"/>
</dbReference>
<dbReference type="Pfam" id="PF17921">
    <property type="entry name" value="Integrase_H2C2"/>
    <property type="match status" value="1"/>
</dbReference>
<name>A0A0N4Z6B3_PARTI</name>
<keyword evidence="2" id="KW-0808">Transferase</keyword>
<dbReference type="Pfam" id="PF00078">
    <property type="entry name" value="RVT_1"/>
    <property type="match status" value="1"/>
</dbReference>
<feature type="domain" description="Integrase catalytic" evidence="9">
    <location>
        <begin position="1255"/>
        <end position="1416"/>
    </location>
</feature>
<dbReference type="SUPFAM" id="SSF53098">
    <property type="entry name" value="Ribonuclease H-like"/>
    <property type="match status" value="1"/>
</dbReference>
<dbReference type="InterPro" id="IPR043128">
    <property type="entry name" value="Rev_trsase/Diguanyl_cyclase"/>
</dbReference>
<reference evidence="11" key="1">
    <citation type="submission" date="2017-02" db="UniProtKB">
        <authorList>
            <consortium name="WormBaseParasite"/>
        </authorList>
    </citation>
    <scope>IDENTIFICATION</scope>
</reference>
<feature type="compositionally biased region" description="Low complexity" evidence="7">
    <location>
        <begin position="82"/>
        <end position="95"/>
    </location>
</feature>
<feature type="compositionally biased region" description="Polar residues" evidence="7">
    <location>
        <begin position="96"/>
        <end position="122"/>
    </location>
</feature>
<dbReference type="Pfam" id="PF00665">
    <property type="entry name" value="rve"/>
    <property type="match status" value="1"/>
</dbReference>
<sequence length="1530" mass="175626">MLTRSKASLQRKSALPEGRDEMSPGNSNININEPPTTDNRHASPEQTDQLQGLNMTQLQNIINEMVNNAFKNYIPSLISQTTGSTTNQTTTHQPTLHGSTTTIRDTSDEASTNISPSRHIPVTNSNERLTTVIMPEKFTSKDCFTKWRIKFESYCRMNRIMEEDKLDSLILLLDNTVLYEIYDNPMICSDYNKLTTFLSENFKGGITEQAAYDELELLVAKRAHKPDDLDHIAQRIDSLVDTKFPTDTRERKTKEKILYLSKVLPSAIQNNFYCSNKNTLDEGVAVAKKLWHCEIKAERDRNKGISLINDQYQRKQNTGKIYAPNSNKTKWCPYHKTNTHSKEACLKLKERQRNQANNAEAPPQLNNQNNNITNNESGLINNETIKHQDDQLKELLPSKPLNLSFRESLRKLNEKDNLIGAVVKINGILLIALIDTGSNCIILNKNLKEKLNLEIDREAPITTYQSSTMACYVSNPITIQVQNKTFTLNENIFISKEPFSNTSYDAIIGTNVLRKLLAVIDLQTGKIIMKEDVDEKDTHNKIQSNMVLSGLDENIDTNQFIMILKEKYPDAYAKHSYDIGPGKIVSQPIEIFKDKDMIKAPYYTIPIHEREEVSKILNTWIENGLLEKSTSNILHPIMLLNKPNCDKNSADSKRFIADLRQVNSITKPVNYNTPKVQDLLHSLQAFNFITKIDLKSAFFQIRIPEESRGLYGIRTPIGNLQFTRLPQGGKVSSALFQRAMEETFRPINKNCLIYCDDILLFSKGTIKEHEQLINQFMSIANKYQLKVSLEKSIFFATKAKFLGFEVSATGTKPDPSNVSNILNRTIPKRKKHCISFLQALNYFRHVIPDFSRIAKPLYEVSKGKDGEIKLNEEQLNSYHTLRQKIMNAPIMFHPIHGIPFILTTDASNEGIGAILSQEQEAGEVPLSFYSAKLTSTKRSRSTTYLELYAIAKALQHFKFLLSSAKIIIKTDHKPLLHLTSSNCEKKYRELLESIEEYDTTYEYIAGKTNQVADWLSRLPITQEQCNTIMVQNPVKRKRGRPPLKRKKLQEISQDEKVLQNIKKKTNVYKQEDKGNKNTEQEIPKRKRGRPRKHKTDENNMESTETKTDSTTEEDKENPIDSQELDASTELSIKADLHKVDLLKLQKHDKKCQEALETGKYDHHEIVQDQNGLIKVKISGEEIQELIIIPEEAIKSIFALAHDFNGHFGYTKTKAAINKSCYISMLSTKLAKYLSECEICKRRNAIKKINGPIKTVLPAPVMEQLSMDILGPISTRGSRQQKYILNIIDTGSRYVFPMAIKTIQHEEIMDNLMNNVFLRYGFPKSLRCDNAQNFKANSLKELLQKLNIEFIYTTPYYSQSNSICERYLRTLQAGIHKLISMTGKEWDTYLPFLAHVYNANIIDSFQKSPFELMFSRMPTNTLDLFLRTFNIALHDRDITIFELMEKAQITRDIANENHLQTRLHINDKMQQRPYYTYKKGDKVFVRNKTRHGKFENIFDGPFEIIEDMESKVKYKNNKGKIKIASKTNVKV</sequence>
<accession>A0A0N4Z6B3</accession>
<proteinExistence type="predicted"/>
<dbReference type="InterPro" id="IPR043502">
    <property type="entry name" value="DNA/RNA_pol_sf"/>
</dbReference>
<keyword evidence="6" id="KW-0511">Multifunctional enzyme</keyword>
<dbReference type="InterPro" id="IPR021109">
    <property type="entry name" value="Peptidase_aspartic_dom_sf"/>
</dbReference>
<keyword evidence="4" id="KW-0540">Nuclease</keyword>
<dbReference type="GO" id="GO:0015074">
    <property type="term" value="P:DNA integration"/>
    <property type="evidence" value="ECO:0007669"/>
    <property type="project" value="InterPro"/>
</dbReference>
<dbReference type="PANTHER" id="PTHR37984">
    <property type="entry name" value="PROTEIN CBG26694"/>
    <property type="match status" value="1"/>
</dbReference>
<feature type="compositionally biased region" description="Low complexity" evidence="7">
    <location>
        <begin position="354"/>
        <end position="375"/>
    </location>
</feature>